<evidence type="ECO:0000313" key="2">
    <source>
        <dbReference type="Proteomes" id="UP000501669"/>
    </source>
</evidence>
<dbReference type="AlphaFoldDB" id="A0A7Z3H1D3"/>
<sequence length="208" mass="23650">MNDYKIICYRAKFDDFKKTSSARIKNIPAEVNDDFALLASVDQKGTIGFNKTIQGSAAIKALIASCYYIDIDGRLQSPSNNELCYMPFFMFRDKDGEFELAVRAHRQYEIDIKKYEVLSRHRSVDKPIAPMLTTFLQNDELSISHDVYELLKRSCHYVAIAKISGEYGHGAFDVFSNDLTYFFEEFGSITAGTAEWVMVDASSQLPIN</sequence>
<dbReference type="EMBL" id="CP027561">
    <property type="protein sequence ID" value="QJP96449.1"/>
    <property type="molecule type" value="Genomic_DNA"/>
</dbReference>
<protein>
    <submittedName>
        <fullName evidence="1">Uncharacterized protein</fullName>
    </submittedName>
</protein>
<proteinExistence type="predicted"/>
<accession>A0A7Z3H1D3</accession>
<reference evidence="1 2" key="1">
    <citation type="submission" date="2018-03" db="EMBL/GenBank/DDBJ databases">
        <title>Complete genome sequence of Pseudomonas fluorescens sp. G7.</title>
        <authorList>
            <person name="Gao C.-H."/>
            <person name="Li Z."/>
            <person name="Cai P."/>
        </authorList>
    </citation>
    <scope>NUCLEOTIDE SEQUENCE [LARGE SCALE GENOMIC DNA]</scope>
    <source>
        <strain evidence="1 2">G7</strain>
    </source>
</reference>
<name>A0A7Z3H1D3_PSEFL</name>
<dbReference type="Proteomes" id="UP000501669">
    <property type="component" value="Chromosome"/>
</dbReference>
<dbReference type="RefSeq" id="WP_169431047.1">
    <property type="nucleotide sequence ID" value="NZ_CP027561.1"/>
</dbReference>
<evidence type="ECO:0000313" key="1">
    <source>
        <dbReference type="EMBL" id="QJP96449.1"/>
    </source>
</evidence>
<gene>
    <name evidence="1" type="ORF">C6Y56_18410</name>
</gene>
<organism evidence="1 2">
    <name type="scientific">Pseudomonas fluorescens</name>
    <dbReference type="NCBI Taxonomy" id="294"/>
    <lineage>
        <taxon>Bacteria</taxon>
        <taxon>Pseudomonadati</taxon>
        <taxon>Pseudomonadota</taxon>
        <taxon>Gammaproteobacteria</taxon>
        <taxon>Pseudomonadales</taxon>
        <taxon>Pseudomonadaceae</taxon>
        <taxon>Pseudomonas</taxon>
    </lineage>
</organism>